<keyword evidence="4" id="KW-1185">Reference proteome</keyword>
<evidence type="ECO:0000313" key="3">
    <source>
        <dbReference type="EMBL" id="KAK7304520.1"/>
    </source>
</evidence>
<feature type="transmembrane region" description="Helical" evidence="1">
    <location>
        <begin position="45"/>
        <end position="68"/>
    </location>
</feature>
<keyword evidence="1" id="KW-0472">Membrane</keyword>
<dbReference type="EMBL" id="JAYMYQ010000011">
    <property type="protein sequence ID" value="KAK7304520.1"/>
    <property type="molecule type" value="Genomic_DNA"/>
</dbReference>
<proteinExistence type="predicted"/>
<feature type="chain" id="PRO_5043020110" description="Transmembrane protein" evidence="2">
    <location>
        <begin position="22"/>
        <end position="91"/>
    </location>
</feature>
<gene>
    <name evidence="3" type="ORF">VNO77_42401</name>
</gene>
<evidence type="ECO:0008006" key="5">
    <source>
        <dbReference type="Google" id="ProtNLM"/>
    </source>
</evidence>
<keyword evidence="1" id="KW-1133">Transmembrane helix</keyword>
<reference evidence="3 4" key="1">
    <citation type="submission" date="2024-01" db="EMBL/GenBank/DDBJ databases">
        <title>The genomes of 5 underutilized Papilionoideae crops provide insights into root nodulation and disease resistanc.</title>
        <authorList>
            <person name="Jiang F."/>
        </authorList>
    </citation>
    <scope>NUCLEOTIDE SEQUENCE [LARGE SCALE GENOMIC DNA]</scope>
    <source>
        <strain evidence="3">LVBAO_FW01</strain>
        <tissue evidence="3">Leaves</tissue>
    </source>
</reference>
<evidence type="ECO:0000313" key="4">
    <source>
        <dbReference type="Proteomes" id="UP001367508"/>
    </source>
</evidence>
<feature type="signal peptide" evidence="2">
    <location>
        <begin position="1"/>
        <end position="21"/>
    </location>
</feature>
<evidence type="ECO:0000256" key="2">
    <source>
        <dbReference type="SAM" id="SignalP"/>
    </source>
</evidence>
<dbReference type="AlphaFoldDB" id="A0AAN9PLZ6"/>
<dbReference type="Proteomes" id="UP001367508">
    <property type="component" value="Unassembled WGS sequence"/>
</dbReference>
<evidence type="ECO:0000256" key="1">
    <source>
        <dbReference type="SAM" id="Phobius"/>
    </source>
</evidence>
<accession>A0AAN9PLZ6</accession>
<comment type="caution">
    <text evidence="3">The sequence shown here is derived from an EMBL/GenBank/DDBJ whole genome shotgun (WGS) entry which is preliminary data.</text>
</comment>
<organism evidence="3 4">
    <name type="scientific">Canavalia gladiata</name>
    <name type="common">Sword bean</name>
    <name type="synonym">Dolichos gladiatus</name>
    <dbReference type="NCBI Taxonomy" id="3824"/>
    <lineage>
        <taxon>Eukaryota</taxon>
        <taxon>Viridiplantae</taxon>
        <taxon>Streptophyta</taxon>
        <taxon>Embryophyta</taxon>
        <taxon>Tracheophyta</taxon>
        <taxon>Spermatophyta</taxon>
        <taxon>Magnoliopsida</taxon>
        <taxon>eudicotyledons</taxon>
        <taxon>Gunneridae</taxon>
        <taxon>Pentapetalae</taxon>
        <taxon>rosids</taxon>
        <taxon>fabids</taxon>
        <taxon>Fabales</taxon>
        <taxon>Fabaceae</taxon>
        <taxon>Papilionoideae</taxon>
        <taxon>50 kb inversion clade</taxon>
        <taxon>NPAAA clade</taxon>
        <taxon>indigoferoid/millettioid clade</taxon>
        <taxon>Phaseoleae</taxon>
        <taxon>Canavalia</taxon>
    </lineage>
</organism>
<keyword evidence="1" id="KW-0812">Transmembrane</keyword>
<protein>
    <recommendedName>
        <fullName evidence="5">Transmembrane protein</fullName>
    </recommendedName>
</protein>
<name>A0AAN9PLZ6_CANGL</name>
<keyword evidence="2" id="KW-0732">Signal</keyword>
<sequence>MAKMSTAWLLLVVLVMGIVNSSVGAGRGVPEKDDPMYDTQHFGVLPFILLNHLSFCVFHPLLCPWWWLKDNKSVEPPPAEILSVSPPTTIP</sequence>